<evidence type="ECO:0000313" key="1">
    <source>
        <dbReference type="EMBL" id="MDH5923748.1"/>
    </source>
</evidence>
<gene>
    <name evidence="2" type="ORF">BCV19_18130</name>
    <name evidence="1" type="ORF">L8R85_22255</name>
</gene>
<dbReference type="Pfam" id="PF15723">
    <property type="entry name" value="MqsR_toxin"/>
    <property type="match status" value="1"/>
</dbReference>
<protein>
    <submittedName>
        <fullName evidence="1">Type II toxin-antitoxin system MqsR family toxin</fullName>
    </submittedName>
</protein>
<reference evidence="2" key="3">
    <citation type="journal article" date="2018" name="Nature">
        <title>A major lineage of non-tailed dsDNA viruses as unrecognized killers of marine bacteria.</title>
        <authorList>
            <person name="Kauffman K.M."/>
            <person name="Hussain F.A."/>
            <person name="Yang J."/>
            <person name="Arevalo P."/>
            <person name="Brown J.M."/>
            <person name="Chang W.K."/>
            <person name="VanInsberghe D."/>
            <person name="Elsherbini J."/>
            <person name="Sharma R.S."/>
            <person name="Cutler M.B."/>
            <person name="Kelly L."/>
            <person name="Polz M.F."/>
        </authorList>
    </citation>
    <scope>NUCLEOTIDE SEQUENCE</scope>
    <source>
        <strain evidence="2">10N.286.54.F3</strain>
    </source>
</reference>
<evidence type="ECO:0000313" key="3">
    <source>
        <dbReference type="Proteomes" id="UP000235405"/>
    </source>
</evidence>
<dbReference type="InterPro" id="IPR038493">
    <property type="entry name" value="MqsR_sf"/>
</dbReference>
<accession>A0A2N7C915</accession>
<reference evidence="2" key="2">
    <citation type="submission" date="2016-07" db="EMBL/GenBank/DDBJ databases">
        <authorList>
            <person name="Wan K."/>
            <person name="Booth B."/>
            <person name="Spirohn K."/>
            <person name="Hao T."/>
            <person name="Hu Y."/>
            <person name="Calderwood M."/>
            <person name="Hill D."/>
            <person name="Mohr S."/>
            <person name="Vidal M."/>
            <person name="Celniker S."/>
            <person name="Perrimon N."/>
        </authorList>
    </citation>
    <scope>NUCLEOTIDE SEQUENCE</scope>
    <source>
        <strain evidence="2">10N.286.54.F3</strain>
    </source>
</reference>
<dbReference type="GO" id="GO:0044010">
    <property type="term" value="P:single-species biofilm formation"/>
    <property type="evidence" value="ECO:0007669"/>
    <property type="project" value="InterPro"/>
</dbReference>
<dbReference type="RefSeq" id="WP_048659135.1">
    <property type="nucleotide sequence ID" value="NZ_JAKMYJ010000087.1"/>
</dbReference>
<dbReference type="GeneID" id="93903557"/>
<dbReference type="Proteomes" id="UP000235405">
    <property type="component" value="Unassembled WGS sequence"/>
</dbReference>
<evidence type="ECO:0000313" key="2">
    <source>
        <dbReference type="EMBL" id="PMF17658.1"/>
    </source>
</evidence>
<dbReference type="EMBL" id="MCSW01000219">
    <property type="protein sequence ID" value="PMF17658.1"/>
    <property type="molecule type" value="Genomic_DNA"/>
</dbReference>
<sequence>MTTSFTTPSYDLYLIKKTFSKVDKLRFTKSARQGYVELGMDEQDVVDVIKSLQPSDFYKTMPSDKRPDLGYFDVYRTSWCGVDIYTKFQDIGSGFISMYIVSFKRK</sequence>
<dbReference type="InterPro" id="IPR031451">
    <property type="entry name" value="MqsR_toxin"/>
</dbReference>
<name>A0A2N7C915_VIBSP</name>
<reference evidence="1" key="4">
    <citation type="submission" date="2022-01" db="EMBL/GenBank/DDBJ databases">
        <title>Vibrio aestuarianus Clade A and Clade B isolates are associated with Pacific oyster (Crassostrea gigas) disease outbreaks across Ireland.</title>
        <authorList>
            <person name="Coyle N."/>
            <person name="O'Toole C."/>
            <person name="Thomas J.C.L."/>
            <person name="Ryder D."/>
            <person name="Cheslett D."/>
            <person name="Feist S."/>
            <person name="Bean T."/>
            <person name="Joseph A."/>
            <person name="Waina A."/>
            <person name="Feil E."/>
            <person name="Verner-Jeffreys D.W."/>
        </authorList>
    </citation>
    <scope>NUCLEOTIDE SEQUENCE</scope>
    <source>
        <strain evidence="1">S/17/14 A</strain>
    </source>
</reference>
<dbReference type="Proteomes" id="UP001159663">
    <property type="component" value="Unassembled WGS sequence"/>
</dbReference>
<comment type="caution">
    <text evidence="2">The sequence shown here is derived from an EMBL/GenBank/DDBJ whole genome shotgun (WGS) entry which is preliminary data.</text>
</comment>
<proteinExistence type="predicted"/>
<dbReference type="Gene3D" id="3.30.2310.40">
    <property type="match status" value="1"/>
</dbReference>
<reference evidence="3" key="1">
    <citation type="submission" date="2016-07" db="EMBL/GenBank/DDBJ databases">
        <title>Nontailed viruses are major unrecognized killers of bacteria in the ocean.</title>
        <authorList>
            <person name="Kauffman K."/>
            <person name="Hussain F."/>
            <person name="Yang J."/>
            <person name="Arevalo P."/>
            <person name="Brown J."/>
            <person name="Cutler M."/>
            <person name="Kelly L."/>
            <person name="Polz M.F."/>
        </authorList>
    </citation>
    <scope>NUCLEOTIDE SEQUENCE [LARGE SCALE GENOMIC DNA]</scope>
    <source>
        <strain evidence="3">10N.286.54.F3</strain>
    </source>
</reference>
<dbReference type="GO" id="GO:0009372">
    <property type="term" value="P:quorum sensing"/>
    <property type="evidence" value="ECO:0007669"/>
    <property type="project" value="InterPro"/>
</dbReference>
<dbReference type="EMBL" id="JAKMYX010000127">
    <property type="protein sequence ID" value="MDH5923748.1"/>
    <property type="molecule type" value="Genomic_DNA"/>
</dbReference>
<dbReference type="AlphaFoldDB" id="A0A2N7C915"/>
<dbReference type="GO" id="GO:0017148">
    <property type="term" value="P:negative regulation of translation"/>
    <property type="evidence" value="ECO:0007669"/>
    <property type="project" value="InterPro"/>
</dbReference>
<organism evidence="2 3">
    <name type="scientific">Vibrio splendidus</name>
    <dbReference type="NCBI Taxonomy" id="29497"/>
    <lineage>
        <taxon>Bacteria</taxon>
        <taxon>Pseudomonadati</taxon>
        <taxon>Pseudomonadota</taxon>
        <taxon>Gammaproteobacteria</taxon>
        <taxon>Vibrionales</taxon>
        <taxon>Vibrionaceae</taxon>
        <taxon>Vibrio</taxon>
    </lineage>
</organism>